<reference evidence="9" key="1">
    <citation type="journal article" date="2022" name="Int. J. Syst. Evol. Microbiol.">
        <title>Anaeromyxobacter oryzae sp. nov., Anaeromyxobacter diazotrophicus sp. nov. and Anaeromyxobacter paludicola sp. nov., isolated from paddy soils.</title>
        <authorList>
            <person name="Itoh H."/>
            <person name="Xu Z."/>
            <person name="Mise K."/>
            <person name="Masuda Y."/>
            <person name="Ushijima N."/>
            <person name="Hayakawa C."/>
            <person name="Shiratori Y."/>
            <person name="Senoo K."/>
        </authorList>
    </citation>
    <scope>NUCLEOTIDE SEQUENCE [LARGE SCALE GENOMIC DNA]</scope>
    <source>
        <strain evidence="9">Red232</strain>
    </source>
</reference>
<evidence type="ECO:0000256" key="7">
    <source>
        <dbReference type="SAM" id="Phobius"/>
    </source>
</evidence>
<feature type="transmembrane region" description="Helical" evidence="7">
    <location>
        <begin position="349"/>
        <end position="374"/>
    </location>
</feature>
<organism evidence="8 9">
    <name type="scientific">Anaeromyxobacter oryzae</name>
    <dbReference type="NCBI Taxonomy" id="2918170"/>
    <lineage>
        <taxon>Bacteria</taxon>
        <taxon>Pseudomonadati</taxon>
        <taxon>Myxococcota</taxon>
        <taxon>Myxococcia</taxon>
        <taxon>Myxococcales</taxon>
        <taxon>Cystobacterineae</taxon>
        <taxon>Anaeromyxobacteraceae</taxon>
        <taxon>Anaeromyxobacter</taxon>
    </lineage>
</organism>
<dbReference type="RefSeq" id="WP_248353061.1">
    <property type="nucleotide sequence ID" value="NZ_AP025591.1"/>
</dbReference>
<feature type="transmembrane region" description="Helical" evidence="7">
    <location>
        <begin position="162"/>
        <end position="183"/>
    </location>
</feature>
<comment type="similarity">
    <text evidence="2">Belongs to the polysaccharide synthase family.</text>
</comment>
<keyword evidence="3" id="KW-1003">Cell membrane</keyword>
<evidence type="ECO:0000256" key="1">
    <source>
        <dbReference type="ARBA" id="ARBA00004651"/>
    </source>
</evidence>
<sequence>MTQGIGPSAAEGAPLEAVVATPSMTSSSAWAMGGYAAGQLLRFAGNLVLTRLLFPRVFGVMALITTLMQGLAMFSDVGIGPAIIQRRGGASERFLRTAWTVQCGRGIVLWMCACALAAPFAAFYGEPGLAWYVPVAGLTTVLLGFESTSMHTLARDLRLRQLTLVDLSAQGVGIVTMVALAAAHRSLAGPERETAVWAVVVGGLAGGGLRLVLSHVALPGIRHRFELSREDLSVLFGFGRWIFVSTILTFLVGQSDRLVLGKMIPLDLLGVYGVAAALAMLPTQAAQRLGSAVLFPAYSRLQETRAFEAAFHRARAPLALGGAIIASGLLAAGPYLIRLLYDARYREAGWVLQLLAVAGWFQILEATNSAAILAQGRLRWLTANRAAKLASMLVLLPIGFRVDGFRGALVGLVASDAVKYAVSSAGLRVGRVRLVARDVALTGAIAASALVASAAGRRAGALGGTAAAFLAAGVVVVVVWAPLAIRYVRRALTARKGEPLPGLGAAP</sequence>
<dbReference type="PANTHER" id="PTHR30250:SF10">
    <property type="entry name" value="LIPOPOLYSACCHARIDE BIOSYNTHESIS PROTEIN WZXC"/>
    <property type="match status" value="1"/>
</dbReference>
<feature type="transmembrane region" description="Helical" evidence="7">
    <location>
        <begin position="462"/>
        <end position="485"/>
    </location>
</feature>
<feature type="transmembrane region" description="Helical" evidence="7">
    <location>
        <begin position="259"/>
        <end position="281"/>
    </location>
</feature>
<gene>
    <name evidence="8" type="ORF">AMOR_36230</name>
</gene>
<evidence type="ECO:0000313" key="9">
    <source>
        <dbReference type="Proteomes" id="UP001162891"/>
    </source>
</evidence>
<evidence type="ECO:0000256" key="5">
    <source>
        <dbReference type="ARBA" id="ARBA00022989"/>
    </source>
</evidence>
<feature type="transmembrane region" description="Helical" evidence="7">
    <location>
        <begin position="131"/>
        <end position="150"/>
    </location>
</feature>
<evidence type="ECO:0008006" key="10">
    <source>
        <dbReference type="Google" id="ProtNLM"/>
    </source>
</evidence>
<accession>A0ABM7WYL2</accession>
<keyword evidence="5 7" id="KW-1133">Transmembrane helix</keyword>
<feature type="transmembrane region" description="Helical" evidence="7">
    <location>
        <begin position="57"/>
        <end position="84"/>
    </location>
</feature>
<comment type="subcellular location">
    <subcellularLocation>
        <location evidence="1">Cell membrane</location>
        <topology evidence="1">Multi-pass membrane protein</topology>
    </subcellularLocation>
</comment>
<keyword evidence="4 7" id="KW-0812">Transmembrane</keyword>
<feature type="transmembrane region" description="Helical" evidence="7">
    <location>
        <begin position="195"/>
        <end position="213"/>
    </location>
</feature>
<name>A0ABM7WYL2_9BACT</name>
<keyword evidence="9" id="KW-1185">Reference proteome</keyword>
<feature type="transmembrane region" description="Helical" evidence="7">
    <location>
        <begin position="439"/>
        <end position="456"/>
    </location>
</feature>
<evidence type="ECO:0000256" key="3">
    <source>
        <dbReference type="ARBA" id="ARBA00022475"/>
    </source>
</evidence>
<feature type="transmembrane region" description="Helical" evidence="7">
    <location>
        <begin position="234"/>
        <end position="253"/>
    </location>
</feature>
<evidence type="ECO:0000256" key="4">
    <source>
        <dbReference type="ARBA" id="ARBA00022692"/>
    </source>
</evidence>
<protein>
    <recommendedName>
        <fullName evidence="10">Polysaccharide biosynthesis protein</fullName>
    </recommendedName>
</protein>
<dbReference type="InterPro" id="IPR050833">
    <property type="entry name" value="Poly_Biosynth_Transport"/>
</dbReference>
<dbReference type="Proteomes" id="UP001162891">
    <property type="component" value="Chromosome"/>
</dbReference>
<dbReference type="EMBL" id="AP025591">
    <property type="protein sequence ID" value="BDG04627.1"/>
    <property type="molecule type" value="Genomic_DNA"/>
</dbReference>
<feature type="transmembrane region" description="Helical" evidence="7">
    <location>
        <begin position="105"/>
        <end position="125"/>
    </location>
</feature>
<evidence type="ECO:0000256" key="2">
    <source>
        <dbReference type="ARBA" id="ARBA00007430"/>
    </source>
</evidence>
<keyword evidence="6 7" id="KW-0472">Membrane</keyword>
<evidence type="ECO:0000256" key="6">
    <source>
        <dbReference type="ARBA" id="ARBA00023136"/>
    </source>
</evidence>
<evidence type="ECO:0000313" key="8">
    <source>
        <dbReference type="EMBL" id="BDG04627.1"/>
    </source>
</evidence>
<proteinExistence type="inferred from homology"/>
<dbReference type="Pfam" id="PF13440">
    <property type="entry name" value="Polysacc_synt_3"/>
    <property type="match status" value="1"/>
</dbReference>
<feature type="transmembrane region" description="Helical" evidence="7">
    <location>
        <begin position="318"/>
        <end position="337"/>
    </location>
</feature>
<dbReference type="PANTHER" id="PTHR30250">
    <property type="entry name" value="PST FAMILY PREDICTED COLANIC ACID TRANSPORTER"/>
    <property type="match status" value="1"/>
</dbReference>